<dbReference type="SUPFAM" id="SSF52540">
    <property type="entry name" value="P-loop containing nucleoside triphosphate hydrolases"/>
    <property type="match status" value="1"/>
</dbReference>
<keyword evidence="1" id="KW-0067">ATP-binding</keyword>
<keyword evidence="1" id="KW-0378">Hydrolase</keyword>
<dbReference type="InterPro" id="IPR027417">
    <property type="entry name" value="P-loop_NTPase"/>
</dbReference>
<keyword evidence="1" id="KW-0347">Helicase</keyword>
<keyword evidence="1" id="KW-0547">Nucleotide-binding</keyword>
<name>A0A6M3XYD3_9ZZZZ</name>
<dbReference type="EMBL" id="MT145049">
    <property type="protein sequence ID" value="QJI02995.1"/>
    <property type="molecule type" value="Genomic_DNA"/>
</dbReference>
<accession>A0A6M3XYD3</accession>
<organism evidence="1">
    <name type="scientific">viral metagenome</name>
    <dbReference type="NCBI Taxonomy" id="1070528"/>
    <lineage>
        <taxon>unclassified sequences</taxon>
        <taxon>metagenomes</taxon>
        <taxon>organismal metagenomes</taxon>
    </lineage>
</organism>
<dbReference type="AlphaFoldDB" id="A0A6M3XYD3"/>
<dbReference type="Gene3D" id="3.40.50.300">
    <property type="entry name" value="P-loop containing nucleotide triphosphate hydrolases"/>
    <property type="match status" value="1"/>
</dbReference>
<protein>
    <submittedName>
        <fullName evidence="1">Putative helicase</fullName>
    </submittedName>
</protein>
<gene>
    <name evidence="1" type="ORF">TM448B03953_0004</name>
</gene>
<dbReference type="GO" id="GO:0004386">
    <property type="term" value="F:helicase activity"/>
    <property type="evidence" value="ECO:0007669"/>
    <property type="project" value="UniProtKB-KW"/>
</dbReference>
<evidence type="ECO:0000313" key="1">
    <source>
        <dbReference type="EMBL" id="QJI02995.1"/>
    </source>
</evidence>
<reference evidence="1" key="1">
    <citation type="submission" date="2020-03" db="EMBL/GenBank/DDBJ databases">
        <title>The deep terrestrial virosphere.</title>
        <authorList>
            <person name="Holmfeldt K."/>
            <person name="Nilsson E."/>
            <person name="Simone D."/>
            <person name="Lopez-Fernandez M."/>
            <person name="Wu X."/>
            <person name="de Brujin I."/>
            <person name="Lundin D."/>
            <person name="Andersson A."/>
            <person name="Bertilsson S."/>
            <person name="Dopson M."/>
        </authorList>
    </citation>
    <scope>NUCLEOTIDE SEQUENCE</scope>
    <source>
        <strain evidence="1">TM448B03953</strain>
    </source>
</reference>
<sequence length="359" mass="40929">MLEENRLSKAEMRELTMLRLLKGGASIEDVIEIIKKLYIADMEDWDEEFVKKEVYGYHELHLSDGKQGKRNFHAEVEDWILSNTSNNRCDGGVTISLHDCYLDLDFKTPPERTACRMVFKRLSEKGKIESVRNRSGLYKVIDGREELIDFINANVAPFDIRLPLGIHEWVTIHRGNVIIIAGESNAGKTAFCLNVAKLNRDSAKVNYMSSEMNDGAELRIRLNEFGGDIEFWKGIKFTFRTDDFPRHIDPDGLNIIDYLDEGTDSEAYKMPMRIRLISDRLKKGVAVIAIQKDPNKGLGFGGSGTLNRARLYITLSRAGILKIEKGKIWRQKTINPNGMYTSFKLAAGCHFKKEGDWKT</sequence>
<proteinExistence type="predicted"/>